<evidence type="ECO:0000256" key="5">
    <source>
        <dbReference type="ARBA" id="ARBA00022692"/>
    </source>
</evidence>
<dbReference type="Pfam" id="PF05525">
    <property type="entry name" value="Branch_AA_trans"/>
    <property type="match status" value="1"/>
</dbReference>
<name>A0ABS5QNJ1_9LACO</name>
<organism evidence="10 11">
    <name type="scientific">Fructobacillus papyriferae</name>
    <dbReference type="NCBI Taxonomy" id="2713171"/>
    <lineage>
        <taxon>Bacteria</taxon>
        <taxon>Bacillati</taxon>
        <taxon>Bacillota</taxon>
        <taxon>Bacilli</taxon>
        <taxon>Lactobacillales</taxon>
        <taxon>Lactobacillaceae</taxon>
        <taxon>Fructobacillus</taxon>
    </lineage>
</organism>
<proteinExistence type="inferred from homology"/>
<evidence type="ECO:0000256" key="8">
    <source>
        <dbReference type="ARBA" id="ARBA00023136"/>
    </source>
</evidence>
<accession>A0ABS5QNJ1</accession>
<feature type="transmembrane region" description="Helical" evidence="9">
    <location>
        <begin position="66"/>
        <end position="87"/>
    </location>
</feature>
<keyword evidence="11" id="KW-1185">Reference proteome</keyword>
<comment type="caution">
    <text evidence="10">The sequence shown here is derived from an EMBL/GenBank/DDBJ whole genome shotgun (WGS) entry which is preliminary data.</text>
</comment>
<keyword evidence="8 9" id="KW-0472">Membrane</keyword>
<keyword evidence="7 9" id="KW-1133">Transmembrane helix</keyword>
<feature type="transmembrane region" description="Helical" evidence="9">
    <location>
        <begin position="107"/>
        <end position="128"/>
    </location>
</feature>
<feature type="transmembrane region" description="Helical" evidence="9">
    <location>
        <begin position="171"/>
        <end position="187"/>
    </location>
</feature>
<keyword evidence="5 9" id="KW-0812">Transmembrane</keyword>
<dbReference type="Proteomes" id="UP001519418">
    <property type="component" value="Unassembled WGS sequence"/>
</dbReference>
<dbReference type="PANTHER" id="PTHR30588">
    <property type="entry name" value="BRANCHED-CHAIN AMINO ACID TRANSPORT SYSTEM 2 CARRIER PROTEIN"/>
    <property type="match status" value="1"/>
</dbReference>
<evidence type="ECO:0000256" key="9">
    <source>
        <dbReference type="RuleBase" id="RU362122"/>
    </source>
</evidence>
<protein>
    <recommendedName>
        <fullName evidence="9">Branched-chain amino acid transport system carrier protein</fullName>
    </recommendedName>
</protein>
<dbReference type="PANTHER" id="PTHR30588:SF0">
    <property type="entry name" value="BRANCHED-CHAIN AMINO ACID PERMEASE BRNQ"/>
    <property type="match status" value="1"/>
</dbReference>
<reference evidence="10 11" key="1">
    <citation type="submission" date="2020-02" db="EMBL/GenBank/DDBJ databases">
        <title>Fructobacillus sp. isolated from paper mulberry of Taiwan.</title>
        <authorList>
            <person name="Lin S.-T."/>
        </authorList>
    </citation>
    <scope>NUCLEOTIDE SEQUENCE [LARGE SCALE GENOMIC DNA]</scope>
    <source>
        <strain evidence="10 11">M1-10</strain>
    </source>
</reference>
<evidence type="ECO:0000313" key="11">
    <source>
        <dbReference type="Proteomes" id="UP001519418"/>
    </source>
</evidence>
<evidence type="ECO:0000256" key="4">
    <source>
        <dbReference type="ARBA" id="ARBA00022475"/>
    </source>
</evidence>
<dbReference type="InterPro" id="IPR004685">
    <property type="entry name" value="Brnchd-chn_aa_trnsp_Livcs"/>
</dbReference>
<evidence type="ECO:0000313" key="10">
    <source>
        <dbReference type="EMBL" id="MBS9334683.1"/>
    </source>
</evidence>
<feature type="transmembrane region" description="Helical" evidence="9">
    <location>
        <begin position="28"/>
        <end position="54"/>
    </location>
</feature>
<evidence type="ECO:0000256" key="7">
    <source>
        <dbReference type="ARBA" id="ARBA00022989"/>
    </source>
</evidence>
<sequence length="193" mass="21554">MASLFFRLFFGAGNLIVPIQLGQSSAYNWLPAVIGFFNMGALLPFLTMLAVSITKSESIYDIAKPVAPWFGTAFLVAVQFTIGPLFASPRTPQQPLTWESNHWFQLAITRFLCLFLPAYSLPSYLLTVKDSNLMKWVRQYLNPISLGLLALILVLAQVLPMGNLQQQAADVYANIVVYTIVASWRIYKGAKED</sequence>
<keyword evidence="4" id="KW-1003">Cell membrane</keyword>
<keyword evidence="3 9" id="KW-0813">Transport</keyword>
<comment type="similarity">
    <text evidence="2 9">Belongs to the branched chain amino acid transporter family.</text>
</comment>
<keyword evidence="6 9" id="KW-0029">Amino-acid transport</keyword>
<evidence type="ECO:0000256" key="3">
    <source>
        <dbReference type="ARBA" id="ARBA00022448"/>
    </source>
</evidence>
<feature type="transmembrane region" description="Helical" evidence="9">
    <location>
        <begin position="140"/>
        <end position="159"/>
    </location>
</feature>
<evidence type="ECO:0000256" key="6">
    <source>
        <dbReference type="ARBA" id="ARBA00022970"/>
    </source>
</evidence>
<comment type="subcellular location">
    <subcellularLocation>
        <location evidence="1 9">Cell membrane</location>
        <topology evidence="1 9">Multi-pass membrane protein</topology>
    </subcellularLocation>
</comment>
<comment type="function">
    <text evidence="9">Component of the transport system for branched-chain amino acids.</text>
</comment>
<evidence type="ECO:0000256" key="1">
    <source>
        <dbReference type="ARBA" id="ARBA00004651"/>
    </source>
</evidence>
<dbReference type="EMBL" id="JAAMFI010000001">
    <property type="protein sequence ID" value="MBS9334683.1"/>
    <property type="molecule type" value="Genomic_DNA"/>
</dbReference>
<comment type="caution">
    <text evidence="9">Lacks conserved residue(s) required for the propagation of feature annotation.</text>
</comment>
<evidence type="ECO:0000256" key="2">
    <source>
        <dbReference type="ARBA" id="ARBA00008540"/>
    </source>
</evidence>
<gene>
    <name evidence="10" type="ORF">G6R27_01360</name>
</gene>